<keyword evidence="2 3" id="KW-0539">Nucleus</keyword>
<dbReference type="CDD" id="cd01389">
    <property type="entry name" value="HMG-box_ROX1-like"/>
    <property type="match status" value="1"/>
</dbReference>
<dbReference type="InterPro" id="IPR009071">
    <property type="entry name" value="HMG_box_dom"/>
</dbReference>
<feature type="compositionally biased region" description="Low complexity" evidence="4">
    <location>
        <begin position="143"/>
        <end position="158"/>
    </location>
</feature>
<dbReference type="GO" id="GO:0005634">
    <property type="term" value="C:nucleus"/>
    <property type="evidence" value="ECO:0007669"/>
    <property type="project" value="UniProtKB-UniRule"/>
</dbReference>
<evidence type="ECO:0000256" key="4">
    <source>
        <dbReference type="SAM" id="MobiDB-lite"/>
    </source>
</evidence>
<evidence type="ECO:0000256" key="1">
    <source>
        <dbReference type="ARBA" id="ARBA00023125"/>
    </source>
</evidence>
<dbReference type="Gene3D" id="1.10.30.10">
    <property type="entry name" value="High mobility group box domain"/>
    <property type="match status" value="1"/>
</dbReference>
<dbReference type="InterPro" id="IPR051356">
    <property type="entry name" value="SOX/SOX-like_TF"/>
</dbReference>
<dbReference type="GO" id="GO:0000981">
    <property type="term" value="F:DNA-binding transcription factor activity, RNA polymerase II-specific"/>
    <property type="evidence" value="ECO:0007669"/>
    <property type="project" value="TreeGrafter"/>
</dbReference>
<evidence type="ECO:0000256" key="2">
    <source>
        <dbReference type="ARBA" id="ARBA00023242"/>
    </source>
</evidence>
<gene>
    <name evidence="6" type="ORF">BG011_002997</name>
</gene>
<organism evidence="6 7">
    <name type="scientific">Mortierella polycephala</name>
    <dbReference type="NCBI Taxonomy" id="41804"/>
    <lineage>
        <taxon>Eukaryota</taxon>
        <taxon>Fungi</taxon>
        <taxon>Fungi incertae sedis</taxon>
        <taxon>Mucoromycota</taxon>
        <taxon>Mortierellomycotina</taxon>
        <taxon>Mortierellomycetes</taxon>
        <taxon>Mortierellales</taxon>
        <taxon>Mortierellaceae</taxon>
        <taxon>Mortierella</taxon>
    </lineage>
</organism>
<keyword evidence="7" id="KW-1185">Reference proteome</keyword>
<comment type="caution">
    <text evidence="6">The sequence shown here is derived from an EMBL/GenBank/DDBJ whole genome shotgun (WGS) entry which is preliminary data.</text>
</comment>
<evidence type="ECO:0000256" key="3">
    <source>
        <dbReference type="PROSITE-ProRule" id="PRU00267"/>
    </source>
</evidence>
<keyword evidence="1 3" id="KW-0238">DNA-binding</keyword>
<dbReference type="PROSITE" id="PS50118">
    <property type="entry name" value="HMG_BOX_2"/>
    <property type="match status" value="1"/>
</dbReference>
<evidence type="ECO:0000313" key="6">
    <source>
        <dbReference type="EMBL" id="KAG0258911.1"/>
    </source>
</evidence>
<dbReference type="GO" id="GO:0000978">
    <property type="term" value="F:RNA polymerase II cis-regulatory region sequence-specific DNA binding"/>
    <property type="evidence" value="ECO:0007669"/>
    <property type="project" value="TreeGrafter"/>
</dbReference>
<feature type="compositionally biased region" description="Polar residues" evidence="4">
    <location>
        <begin position="1"/>
        <end position="13"/>
    </location>
</feature>
<dbReference type="EMBL" id="JAAAJA010000202">
    <property type="protein sequence ID" value="KAG0258911.1"/>
    <property type="molecule type" value="Genomic_DNA"/>
</dbReference>
<feature type="region of interest" description="Disordered" evidence="4">
    <location>
        <begin position="1"/>
        <end position="45"/>
    </location>
</feature>
<evidence type="ECO:0000259" key="5">
    <source>
        <dbReference type="PROSITE" id="PS50118"/>
    </source>
</evidence>
<feature type="DNA-binding region" description="HMG box" evidence="3">
    <location>
        <begin position="39"/>
        <end position="103"/>
    </location>
</feature>
<proteinExistence type="predicted"/>
<feature type="region of interest" description="Disordered" evidence="4">
    <location>
        <begin position="128"/>
        <end position="167"/>
    </location>
</feature>
<evidence type="ECO:0000313" key="7">
    <source>
        <dbReference type="Proteomes" id="UP000726737"/>
    </source>
</evidence>
<dbReference type="PANTHER" id="PTHR45789">
    <property type="entry name" value="FI18025P1"/>
    <property type="match status" value="1"/>
</dbReference>
<sequence length="167" mass="18834">MASILTTSTSPTTQRHDSRLIRNPITTRTATQQQQPKRTPRPPNSFILYRKENAVNYPKLTAAELSRILGERWSKETPERKAHYARLAKIAEHEHSLKYPEYKFCPAKRGTGKKAKALKAAAKAGLSTDADHTMRTPAPYSSPPSIHWTTPSSSTSHHCIPFDHHQK</sequence>
<feature type="compositionally biased region" description="Low complexity" evidence="4">
    <location>
        <begin position="24"/>
        <end position="37"/>
    </location>
</feature>
<dbReference type="SUPFAM" id="SSF47095">
    <property type="entry name" value="HMG-box"/>
    <property type="match status" value="1"/>
</dbReference>
<reference evidence="6" key="1">
    <citation type="journal article" date="2020" name="Fungal Divers.">
        <title>Resolving the Mortierellaceae phylogeny through synthesis of multi-gene phylogenetics and phylogenomics.</title>
        <authorList>
            <person name="Vandepol N."/>
            <person name="Liber J."/>
            <person name="Desiro A."/>
            <person name="Na H."/>
            <person name="Kennedy M."/>
            <person name="Barry K."/>
            <person name="Grigoriev I.V."/>
            <person name="Miller A.N."/>
            <person name="O'Donnell K."/>
            <person name="Stajich J.E."/>
            <person name="Bonito G."/>
        </authorList>
    </citation>
    <scope>NUCLEOTIDE SEQUENCE</scope>
    <source>
        <strain evidence="6">KOD948</strain>
    </source>
</reference>
<feature type="domain" description="HMG box" evidence="5">
    <location>
        <begin position="39"/>
        <end position="103"/>
    </location>
</feature>
<dbReference type="SMART" id="SM00398">
    <property type="entry name" value="HMG"/>
    <property type="match status" value="1"/>
</dbReference>
<accession>A0A9P6U4L9</accession>
<dbReference type="Proteomes" id="UP000726737">
    <property type="component" value="Unassembled WGS sequence"/>
</dbReference>
<protein>
    <recommendedName>
        <fullName evidence="5">HMG box domain-containing protein</fullName>
    </recommendedName>
</protein>
<dbReference type="OrthoDB" id="6247875at2759"/>
<dbReference type="InterPro" id="IPR036910">
    <property type="entry name" value="HMG_box_dom_sf"/>
</dbReference>
<dbReference type="AlphaFoldDB" id="A0A9P6U4L9"/>
<dbReference type="Pfam" id="PF00505">
    <property type="entry name" value="HMG_box"/>
    <property type="match status" value="1"/>
</dbReference>
<dbReference type="PANTHER" id="PTHR45789:SF2">
    <property type="entry name" value="FI18025P1"/>
    <property type="match status" value="1"/>
</dbReference>
<name>A0A9P6U4L9_9FUNG</name>